<gene>
    <name evidence="5" type="ORF">P4S50_14135</name>
</gene>
<sequence>MININSRSSKPIYEQIIDGIKENIMKKILRPNDKIPSVRELASMITANPNTVSRAYKELERQGFIVSIKGRGTYVADDYEPDVDYQKMKKIKGQIKNIIIDMHHMGIGESELIEIIKEVYLEIDKG</sequence>
<evidence type="ECO:0000313" key="5">
    <source>
        <dbReference type="EMBL" id="WFD09518.1"/>
    </source>
</evidence>
<keyword evidence="2" id="KW-0238">DNA-binding</keyword>
<name>A0ABY8E9B9_9FIRM</name>
<evidence type="ECO:0000256" key="1">
    <source>
        <dbReference type="ARBA" id="ARBA00023015"/>
    </source>
</evidence>
<reference evidence="5 6" key="1">
    <citation type="submission" date="2023-03" db="EMBL/GenBank/DDBJ databases">
        <title>Complete genome sequence of Tepidibacter sp. SWIR-1, isolated from a deep-sea hydrothermal vent.</title>
        <authorList>
            <person name="Li X."/>
        </authorList>
    </citation>
    <scope>NUCLEOTIDE SEQUENCE [LARGE SCALE GENOMIC DNA]</scope>
    <source>
        <strain evidence="5 6">SWIR-1</strain>
    </source>
</reference>
<feature type="domain" description="HTH gntR-type" evidence="4">
    <location>
        <begin position="10"/>
        <end position="78"/>
    </location>
</feature>
<organism evidence="5 6">
    <name type="scientific">Tepidibacter hydrothermalis</name>
    <dbReference type="NCBI Taxonomy" id="3036126"/>
    <lineage>
        <taxon>Bacteria</taxon>
        <taxon>Bacillati</taxon>
        <taxon>Bacillota</taxon>
        <taxon>Clostridia</taxon>
        <taxon>Peptostreptococcales</taxon>
        <taxon>Peptostreptococcaceae</taxon>
        <taxon>Tepidibacter</taxon>
    </lineage>
</organism>
<dbReference type="Gene3D" id="1.10.10.10">
    <property type="entry name" value="Winged helix-like DNA-binding domain superfamily/Winged helix DNA-binding domain"/>
    <property type="match status" value="1"/>
</dbReference>
<dbReference type="CDD" id="cd07377">
    <property type="entry name" value="WHTH_GntR"/>
    <property type="match status" value="1"/>
</dbReference>
<accession>A0ABY8E9B9</accession>
<evidence type="ECO:0000313" key="6">
    <source>
        <dbReference type="Proteomes" id="UP001222800"/>
    </source>
</evidence>
<dbReference type="Pfam" id="PF00392">
    <property type="entry name" value="GntR"/>
    <property type="match status" value="1"/>
</dbReference>
<dbReference type="PANTHER" id="PTHR38445:SF9">
    <property type="entry name" value="HTH-TYPE TRANSCRIPTIONAL REPRESSOR YTRA"/>
    <property type="match status" value="1"/>
</dbReference>
<dbReference type="Proteomes" id="UP001222800">
    <property type="component" value="Chromosome"/>
</dbReference>
<evidence type="ECO:0000256" key="3">
    <source>
        <dbReference type="ARBA" id="ARBA00023163"/>
    </source>
</evidence>
<dbReference type="InterPro" id="IPR000524">
    <property type="entry name" value="Tscrpt_reg_HTH_GntR"/>
</dbReference>
<dbReference type="SMART" id="SM00345">
    <property type="entry name" value="HTH_GNTR"/>
    <property type="match status" value="1"/>
</dbReference>
<proteinExistence type="predicted"/>
<dbReference type="PANTHER" id="PTHR38445">
    <property type="entry name" value="HTH-TYPE TRANSCRIPTIONAL REPRESSOR YTRA"/>
    <property type="match status" value="1"/>
</dbReference>
<keyword evidence="6" id="KW-1185">Reference proteome</keyword>
<keyword evidence="1" id="KW-0805">Transcription regulation</keyword>
<evidence type="ECO:0000259" key="4">
    <source>
        <dbReference type="PROSITE" id="PS50949"/>
    </source>
</evidence>
<keyword evidence="3" id="KW-0804">Transcription</keyword>
<dbReference type="InterPro" id="IPR036388">
    <property type="entry name" value="WH-like_DNA-bd_sf"/>
</dbReference>
<evidence type="ECO:0000256" key="2">
    <source>
        <dbReference type="ARBA" id="ARBA00023125"/>
    </source>
</evidence>
<dbReference type="InterPro" id="IPR036390">
    <property type="entry name" value="WH_DNA-bd_sf"/>
</dbReference>
<dbReference type="EMBL" id="CP120733">
    <property type="protein sequence ID" value="WFD09518.1"/>
    <property type="molecule type" value="Genomic_DNA"/>
</dbReference>
<dbReference type="RefSeq" id="WP_277731447.1">
    <property type="nucleotide sequence ID" value="NZ_CP120733.1"/>
</dbReference>
<dbReference type="PROSITE" id="PS50949">
    <property type="entry name" value="HTH_GNTR"/>
    <property type="match status" value="1"/>
</dbReference>
<dbReference type="SUPFAM" id="SSF46785">
    <property type="entry name" value="Winged helix' DNA-binding domain"/>
    <property type="match status" value="1"/>
</dbReference>
<protein>
    <submittedName>
        <fullName evidence="5">GntR family transcriptional regulator</fullName>
    </submittedName>
</protein>